<accession>A0A225DFY4</accession>
<keyword evidence="2" id="KW-1185">Reference proteome</keyword>
<dbReference type="EMBL" id="NIDE01000014">
    <property type="protein sequence ID" value="OWK37418.1"/>
    <property type="molecule type" value="Genomic_DNA"/>
</dbReference>
<dbReference type="Proteomes" id="UP000214646">
    <property type="component" value="Unassembled WGS sequence"/>
</dbReference>
<sequence length="43" mass="4868">MCKSTLHFQVQHFKVVRRSATECGVTRYGWAKNGTQTVHDGTT</sequence>
<evidence type="ECO:0000313" key="1">
    <source>
        <dbReference type="EMBL" id="OWK37418.1"/>
    </source>
</evidence>
<proteinExistence type="predicted"/>
<dbReference type="AlphaFoldDB" id="A0A225DFY4"/>
<comment type="caution">
    <text evidence="1">The sequence shown here is derived from an EMBL/GenBank/DDBJ whole genome shotgun (WGS) entry which is preliminary data.</text>
</comment>
<gene>
    <name evidence="1" type="ORF">FRUB_06538</name>
</gene>
<organism evidence="1 2">
    <name type="scientific">Fimbriiglobus ruber</name>
    <dbReference type="NCBI Taxonomy" id="1908690"/>
    <lineage>
        <taxon>Bacteria</taxon>
        <taxon>Pseudomonadati</taxon>
        <taxon>Planctomycetota</taxon>
        <taxon>Planctomycetia</taxon>
        <taxon>Gemmatales</taxon>
        <taxon>Gemmataceae</taxon>
        <taxon>Fimbriiglobus</taxon>
    </lineage>
</organism>
<protein>
    <submittedName>
        <fullName evidence="1">Uncharacterized protein</fullName>
    </submittedName>
</protein>
<reference evidence="2" key="1">
    <citation type="submission" date="2017-06" db="EMBL/GenBank/DDBJ databases">
        <title>Genome analysis of Fimbriiglobus ruber SP5, the first member of the order Planctomycetales with confirmed chitinolytic capability.</title>
        <authorList>
            <person name="Ravin N.V."/>
            <person name="Rakitin A.L."/>
            <person name="Ivanova A.A."/>
            <person name="Beletsky A.V."/>
            <person name="Kulichevskaya I.S."/>
            <person name="Mardanov A.V."/>
            <person name="Dedysh S.N."/>
        </authorList>
    </citation>
    <scope>NUCLEOTIDE SEQUENCE [LARGE SCALE GENOMIC DNA]</scope>
    <source>
        <strain evidence="2">SP5</strain>
    </source>
</reference>
<evidence type="ECO:0000313" key="2">
    <source>
        <dbReference type="Proteomes" id="UP000214646"/>
    </source>
</evidence>
<name>A0A225DFY4_9BACT</name>